<dbReference type="AlphaFoldDB" id="A0A3A4AD27"/>
<name>A0A3A4AD27_9ACTN</name>
<accession>A0A3A4AD27</accession>
<keyword evidence="4" id="KW-0067">ATP-binding</keyword>
<feature type="domain" description="Histidine kinase/HSP90-like ATPase" evidence="3">
    <location>
        <begin position="40"/>
        <end position="143"/>
    </location>
</feature>
<dbReference type="GO" id="GO:0004674">
    <property type="term" value="F:protein serine/threonine kinase activity"/>
    <property type="evidence" value="ECO:0007669"/>
    <property type="project" value="UniProtKB-KW"/>
</dbReference>
<dbReference type="PANTHER" id="PTHR35526">
    <property type="entry name" value="ANTI-SIGMA-F FACTOR RSBW-RELATED"/>
    <property type="match status" value="1"/>
</dbReference>
<keyword evidence="1" id="KW-0723">Serine/threonine-protein kinase</keyword>
<keyword evidence="5" id="KW-1185">Reference proteome</keyword>
<dbReference type="Pfam" id="PF13581">
    <property type="entry name" value="HATPase_c_2"/>
    <property type="match status" value="1"/>
</dbReference>
<dbReference type="RefSeq" id="WP_119930215.1">
    <property type="nucleotide sequence ID" value="NZ_QZEY01000017.1"/>
</dbReference>
<protein>
    <submittedName>
        <fullName evidence="4">ATP-binding protein</fullName>
    </submittedName>
</protein>
<feature type="region of interest" description="Disordered" evidence="2">
    <location>
        <begin position="179"/>
        <end position="220"/>
    </location>
</feature>
<gene>
    <name evidence="4" type="ORF">D5H75_31495</name>
</gene>
<dbReference type="Proteomes" id="UP000265768">
    <property type="component" value="Unassembled WGS sequence"/>
</dbReference>
<comment type="caution">
    <text evidence="4">The sequence shown here is derived from an EMBL/GenBank/DDBJ whole genome shotgun (WGS) entry which is preliminary data.</text>
</comment>
<dbReference type="InterPro" id="IPR050267">
    <property type="entry name" value="Anti-sigma-factor_SerPK"/>
</dbReference>
<dbReference type="GO" id="GO:0005524">
    <property type="term" value="F:ATP binding"/>
    <property type="evidence" value="ECO:0007669"/>
    <property type="project" value="UniProtKB-KW"/>
</dbReference>
<evidence type="ECO:0000313" key="4">
    <source>
        <dbReference type="EMBL" id="RJL23960.1"/>
    </source>
</evidence>
<dbReference type="OrthoDB" id="3529510at2"/>
<reference evidence="4 5" key="1">
    <citation type="submission" date="2018-09" db="EMBL/GenBank/DDBJ databases">
        <title>YIM 75507 draft genome.</title>
        <authorList>
            <person name="Tang S."/>
            <person name="Feng Y."/>
        </authorList>
    </citation>
    <scope>NUCLEOTIDE SEQUENCE [LARGE SCALE GENOMIC DNA]</scope>
    <source>
        <strain evidence="4 5">YIM 75507</strain>
    </source>
</reference>
<evidence type="ECO:0000313" key="5">
    <source>
        <dbReference type="Proteomes" id="UP000265768"/>
    </source>
</evidence>
<dbReference type="SUPFAM" id="SSF55874">
    <property type="entry name" value="ATPase domain of HSP90 chaperone/DNA topoisomerase II/histidine kinase"/>
    <property type="match status" value="1"/>
</dbReference>
<dbReference type="Gene3D" id="3.30.565.10">
    <property type="entry name" value="Histidine kinase-like ATPase, C-terminal domain"/>
    <property type="match status" value="1"/>
</dbReference>
<proteinExistence type="predicted"/>
<dbReference type="InterPro" id="IPR003594">
    <property type="entry name" value="HATPase_dom"/>
</dbReference>
<organism evidence="4 5">
    <name type="scientific">Bailinhaonella thermotolerans</name>
    <dbReference type="NCBI Taxonomy" id="1070861"/>
    <lineage>
        <taxon>Bacteria</taxon>
        <taxon>Bacillati</taxon>
        <taxon>Actinomycetota</taxon>
        <taxon>Actinomycetes</taxon>
        <taxon>Streptosporangiales</taxon>
        <taxon>Streptosporangiaceae</taxon>
        <taxon>Bailinhaonella</taxon>
    </lineage>
</organism>
<dbReference type="CDD" id="cd16936">
    <property type="entry name" value="HATPase_RsbW-like"/>
    <property type="match status" value="1"/>
</dbReference>
<dbReference type="PANTHER" id="PTHR35526:SF3">
    <property type="entry name" value="ANTI-SIGMA-F FACTOR RSBW"/>
    <property type="match status" value="1"/>
</dbReference>
<keyword evidence="1" id="KW-0418">Kinase</keyword>
<evidence type="ECO:0000256" key="1">
    <source>
        <dbReference type="ARBA" id="ARBA00022527"/>
    </source>
</evidence>
<dbReference type="InterPro" id="IPR036890">
    <property type="entry name" value="HATPase_C_sf"/>
</dbReference>
<sequence length="220" mass="23046">MLTRGDLALAEIHLGQLGQITVPHCQVHVTVWCLPPDRGARRARHLLRAELTDYVTDPETLDDLSLIVGELAANAYQHGAGPCEMRIVRHGGVPVACEIADAGPGLEAVATYLQHPAEHPAVGGLAEIAAGGRGLAIVAELTNGLCGVRTTRLFSTGSSGKSVWFVIPNDQVHAAKTTAAPGLTPGSTSLPVQESPGAAVHHSSVSRHSLPRQEDKKHAC</sequence>
<evidence type="ECO:0000259" key="3">
    <source>
        <dbReference type="Pfam" id="PF13581"/>
    </source>
</evidence>
<feature type="compositionally biased region" description="Basic and acidic residues" evidence="2">
    <location>
        <begin position="211"/>
        <end position="220"/>
    </location>
</feature>
<keyword evidence="1" id="KW-0808">Transferase</keyword>
<evidence type="ECO:0000256" key="2">
    <source>
        <dbReference type="SAM" id="MobiDB-lite"/>
    </source>
</evidence>
<keyword evidence="4" id="KW-0547">Nucleotide-binding</keyword>
<dbReference type="EMBL" id="QZEY01000017">
    <property type="protein sequence ID" value="RJL23960.1"/>
    <property type="molecule type" value="Genomic_DNA"/>
</dbReference>